<evidence type="ECO:0000256" key="4">
    <source>
        <dbReference type="ARBA" id="ARBA00022837"/>
    </source>
</evidence>
<evidence type="ECO:0000256" key="6">
    <source>
        <dbReference type="SAM" id="Coils"/>
    </source>
</evidence>
<gene>
    <name evidence="10" type="primary">PRKCSH_2</name>
    <name evidence="10" type="ORF">GWK47_025898</name>
</gene>
<dbReference type="PROSITE" id="PS00018">
    <property type="entry name" value="EF_HAND_1"/>
    <property type="match status" value="1"/>
</dbReference>
<evidence type="ECO:0000256" key="3">
    <source>
        <dbReference type="ARBA" id="ARBA00022824"/>
    </source>
</evidence>
<name>A0A8J8WFD1_CHIOP</name>
<proteinExistence type="predicted"/>
<accession>A0A8J8WFD1</accession>
<dbReference type="OrthoDB" id="28322at2759"/>
<dbReference type="Gene3D" id="2.70.130.10">
    <property type="entry name" value="Mannose-6-phosphate receptor binding domain"/>
    <property type="match status" value="1"/>
</dbReference>
<feature type="region of interest" description="Disordered" evidence="7">
    <location>
        <begin position="169"/>
        <end position="237"/>
    </location>
</feature>
<dbReference type="InterPro" id="IPR039794">
    <property type="entry name" value="Gtb1-like"/>
</dbReference>
<evidence type="ECO:0000256" key="1">
    <source>
        <dbReference type="ARBA" id="ARBA00022387"/>
    </source>
</evidence>
<dbReference type="InterPro" id="IPR011992">
    <property type="entry name" value="EF-hand-dom_pair"/>
</dbReference>
<dbReference type="SUPFAM" id="SSF47473">
    <property type="entry name" value="EF-hand"/>
    <property type="match status" value="1"/>
</dbReference>
<dbReference type="SUPFAM" id="SSF50911">
    <property type="entry name" value="Mannose 6-phosphate receptor domain"/>
    <property type="match status" value="1"/>
</dbReference>
<keyword evidence="11" id="KW-1185">Reference proteome</keyword>
<dbReference type="Proteomes" id="UP000770661">
    <property type="component" value="Unassembled WGS sequence"/>
</dbReference>
<evidence type="ECO:0000256" key="2">
    <source>
        <dbReference type="ARBA" id="ARBA00022729"/>
    </source>
</evidence>
<dbReference type="Gene3D" id="4.10.400.10">
    <property type="entry name" value="Low-density Lipoprotein Receptor"/>
    <property type="match status" value="1"/>
</dbReference>
<evidence type="ECO:0000256" key="7">
    <source>
        <dbReference type="SAM" id="MobiDB-lite"/>
    </source>
</evidence>
<dbReference type="Pfam" id="PF13015">
    <property type="entry name" value="PRKCSH_1"/>
    <property type="match status" value="1"/>
</dbReference>
<keyword evidence="6" id="KW-0175">Coiled coil</keyword>
<feature type="coiled-coil region" evidence="6">
    <location>
        <begin position="422"/>
        <end position="449"/>
    </location>
</feature>
<dbReference type="InterPro" id="IPR018247">
    <property type="entry name" value="EF_Hand_1_Ca_BS"/>
</dbReference>
<feature type="domain" description="MRH" evidence="9">
    <location>
        <begin position="465"/>
        <end position="566"/>
    </location>
</feature>
<protein>
    <recommendedName>
        <fullName evidence="1">Glucosidase 2 subunit beta</fullName>
    </recommendedName>
</protein>
<dbReference type="GO" id="GO:0006491">
    <property type="term" value="P:N-glycan processing"/>
    <property type="evidence" value="ECO:0007669"/>
    <property type="project" value="TreeGrafter"/>
</dbReference>
<keyword evidence="3" id="KW-0256">Endoplasmic reticulum</keyword>
<comment type="caution">
    <text evidence="10">The sequence shown here is derived from an EMBL/GenBank/DDBJ whole genome shotgun (WGS) entry which is preliminary data.</text>
</comment>
<reference evidence="10" key="1">
    <citation type="submission" date="2020-07" db="EMBL/GenBank/DDBJ databases">
        <title>The High-quality genome of the commercially important snow crab, Chionoecetes opilio.</title>
        <authorList>
            <person name="Jeong J.-H."/>
            <person name="Ryu S."/>
        </authorList>
    </citation>
    <scope>NUCLEOTIDE SEQUENCE</scope>
    <source>
        <strain evidence="10">MADBK_172401_WGS</strain>
        <tissue evidence="10">Digestive gland</tissue>
    </source>
</reference>
<evidence type="ECO:0000256" key="8">
    <source>
        <dbReference type="SAM" id="SignalP"/>
    </source>
</evidence>
<keyword evidence="4" id="KW-0106">Calcium</keyword>
<evidence type="ECO:0000259" key="9">
    <source>
        <dbReference type="PROSITE" id="PS51914"/>
    </source>
</evidence>
<dbReference type="PROSITE" id="PS51914">
    <property type="entry name" value="MRH"/>
    <property type="match status" value="1"/>
</dbReference>
<evidence type="ECO:0000256" key="5">
    <source>
        <dbReference type="ARBA" id="ARBA00023157"/>
    </source>
</evidence>
<dbReference type="Pfam" id="PF12999">
    <property type="entry name" value="PRKCSH-like"/>
    <property type="match status" value="1"/>
</dbReference>
<feature type="region of interest" description="Disordered" evidence="7">
    <location>
        <begin position="310"/>
        <end position="418"/>
    </location>
</feature>
<evidence type="ECO:0000313" key="10">
    <source>
        <dbReference type="EMBL" id="KAG0699154.1"/>
    </source>
</evidence>
<dbReference type="PANTHER" id="PTHR12630">
    <property type="entry name" value="N-LINKED OLIGOSACCHARIDE PROCESSING"/>
    <property type="match status" value="1"/>
</dbReference>
<dbReference type="AlphaFoldDB" id="A0A8J8WFD1"/>
<feature type="compositionally biased region" description="Acidic residues" evidence="7">
    <location>
        <begin position="337"/>
        <end position="411"/>
    </location>
</feature>
<dbReference type="PANTHER" id="PTHR12630:SF1">
    <property type="entry name" value="GLUCOSIDASE 2 SUBUNIT BETA"/>
    <property type="match status" value="1"/>
</dbReference>
<sequence length="582" mass="65722">MRGLIAFSLFCAAAGSVVRAAQVLRPRGVPLSRVATQGRGQGRDPSGLGEASFYDPSRDFSCLDGSGSIPFSYVNDDYCDCQDGSDEPGTAACPNGFFHCTNAGHAPLTLPSSRVNDGVCDCCDASDEYASSANCLDVCRELGRAAREEAAKKREEHLEGYQLRQAMIEDGHKRKKEAESKIEELQKEKEEADTVRTEKEELKKVAEEPEKEALEKYRTADSEKKAEENAQQKEKYEGEAREAFAHLDNNADGLLSMEEMMSRQTFDTNRDGQVSEEEAKFYLNQEETLTLDTFISTGWPLMRPVYRMDQRMFTPPSTTTAAPPPMEEELTPPPPVFDEEDPYMSDDELDEEEEEEMEENLDSQPDAEDDGSDDAEDYDMPDEDSDDKDDEEEEEEGDVPKEEEEEEEPKYDEDTQKLVDVANAARGQFDEADRRVRDLTRELRSLEETQVKDYGSEEEFRVLEGNCYDYTDREYTYRLCPFDKATQRPKSGHGETRLGQWGEWSGQEGDKYSRMLYSNGQACWNGPTRSADVHISCGTENKLVGVSEPNRCEYVFLFTSPAVCTKPEEDPSEETAHTHTEL</sequence>
<dbReference type="Gene3D" id="1.10.238.10">
    <property type="entry name" value="EF-hand"/>
    <property type="match status" value="1"/>
</dbReference>
<dbReference type="InterPro" id="IPR036055">
    <property type="entry name" value="LDL_receptor-like_sf"/>
</dbReference>
<dbReference type="EMBL" id="JACEEZ010025617">
    <property type="protein sequence ID" value="KAG0699154.1"/>
    <property type="molecule type" value="Genomic_DNA"/>
</dbReference>
<keyword evidence="2 8" id="KW-0732">Signal</keyword>
<dbReference type="InterPro" id="IPR044865">
    <property type="entry name" value="MRH_dom"/>
</dbReference>
<organism evidence="10 11">
    <name type="scientific">Chionoecetes opilio</name>
    <name type="common">Atlantic snow crab</name>
    <name type="synonym">Cancer opilio</name>
    <dbReference type="NCBI Taxonomy" id="41210"/>
    <lineage>
        <taxon>Eukaryota</taxon>
        <taxon>Metazoa</taxon>
        <taxon>Ecdysozoa</taxon>
        <taxon>Arthropoda</taxon>
        <taxon>Crustacea</taxon>
        <taxon>Multicrustacea</taxon>
        <taxon>Malacostraca</taxon>
        <taxon>Eumalacostraca</taxon>
        <taxon>Eucarida</taxon>
        <taxon>Decapoda</taxon>
        <taxon>Pleocyemata</taxon>
        <taxon>Brachyura</taxon>
        <taxon>Eubrachyura</taxon>
        <taxon>Majoidea</taxon>
        <taxon>Majidae</taxon>
        <taxon>Chionoecetes</taxon>
    </lineage>
</organism>
<keyword evidence="5" id="KW-1015">Disulfide bond</keyword>
<dbReference type="GO" id="GO:0017177">
    <property type="term" value="C:glucosidase II complex"/>
    <property type="evidence" value="ECO:0007669"/>
    <property type="project" value="TreeGrafter"/>
</dbReference>
<dbReference type="InterPro" id="IPR036607">
    <property type="entry name" value="PRKCSH"/>
</dbReference>
<evidence type="ECO:0000313" key="11">
    <source>
        <dbReference type="Proteomes" id="UP000770661"/>
    </source>
</evidence>
<dbReference type="InterPro" id="IPR009011">
    <property type="entry name" value="Man6P_isomerase_rcpt-bd_dom_sf"/>
</dbReference>
<feature type="signal peptide" evidence="8">
    <location>
        <begin position="1"/>
        <end position="20"/>
    </location>
</feature>
<feature type="chain" id="PRO_5035303649" description="Glucosidase 2 subunit beta" evidence="8">
    <location>
        <begin position="21"/>
        <end position="582"/>
    </location>
</feature>
<dbReference type="InterPro" id="IPR028146">
    <property type="entry name" value="PRKCSH_N"/>
</dbReference>